<dbReference type="PANTHER" id="PTHR14568">
    <property type="entry name" value="TRANSMEMBRANE SUPERFAMILY 6 MEMBER 1/2"/>
    <property type="match status" value="1"/>
</dbReference>
<feature type="domain" description="EXPERA" evidence="9">
    <location>
        <begin position="211"/>
        <end position="347"/>
    </location>
</feature>
<protein>
    <submittedName>
        <fullName evidence="10">Transmembrane 6 superfamily member 1</fullName>
    </submittedName>
</protein>
<reference evidence="10 11" key="1">
    <citation type="journal article" date="2021" name="Elife">
        <title>Chloroplast acquisition without the gene transfer in kleptoplastic sea slugs, Plakobranchus ocellatus.</title>
        <authorList>
            <person name="Maeda T."/>
            <person name="Takahashi S."/>
            <person name="Yoshida T."/>
            <person name="Shimamura S."/>
            <person name="Takaki Y."/>
            <person name="Nagai Y."/>
            <person name="Toyoda A."/>
            <person name="Suzuki Y."/>
            <person name="Arimoto A."/>
            <person name="Ishii H."/>
            <person name="Satoh N."/>
            <person name="Nishiyama T."/>
            <person name="Hasebe M."/>
            <person name="Maruyama T."/>
            <person name="Minagawa J."/>
            <person name="Obokata J."/>
            <person name="Shigenobu S."/>
        </authorList>
    </citation>
    <scope>NUCLEOTIDE SEQUENCE [LARGE SCALE GENOMIC DNA]</scope>
</reference>
<feature type="transmembrane region" description="Helical" evidence="8">
    <location>
        <begin position="36"/>
        <end position="55"/>
    </location>
</feature>
<dbReference type="Pfam" id="PF26083">
    <property type="entry name" value="TM_Tm6sf2"/>
    <property type="match status" value="1"/>
</dbReference>
<dbReference type="Proteomes" id="UP000762676">
    <property type="component" value="Unassembled WGS sequence"/>
</dbReference>
<feature type="transmembrane region" description="Helical" evidence="8">
    <location>
        <begin position="332"/>
        <end position="351"/>
    </location>
</feature>
<comment type="subcellular location">
    <subcellularLocation>
        <location evidence="1">Endomembrane system</location>
        <topology evidence="1">Multi-pass membrane protein</topology>
    </subcellularLocation>
</comment>
<evidence type="ECO:0000256" key="6">
    <source>
        <dbReference type="ARBA" id="ARBA00034760"/>
    </source>
</evidence>
<comment type="similarity">
    <text evidence="6">Belongs to the TM6SF family.</text>
</comment>
<evidence type="ECO:0000259" key="9">
    <source>
        <dbReference type="PROSITE" id="PS51751"/>
    </source>
</evidence>
<feature type="transmembrane region" description="Helical" evidence="8">
    <location>
        <begin position="263"/>
        <end position="282"/>
    </location>
</feature>
<dbReference type="GO" id="GO:0012505">
    <property type="term" value="C:endomembrane system"/>
    <property type="evidence" value="ECO:0007669"/>
    <property type="project" value="UniProtKB-SubCell"/>
</dbReference>
<evidence type="ECO:0000256" key="8">
    <source>
        <dbReference type="SAM" id="Phobius"/>
    </source>
</evidence>
<keyword evidence="2 7" id="KW-0812">Transmembrane</keyword>
<evidence type="ECO:0000256" key="7">
    <source>
        <dbReference type="PROSITE-ProRule" id="PRU01087"/>
    </source>
</evidence>
<evidence type="ECO:0000313" key="11">
    <source>
        <dbReference type="Proteomes" id="UP000762676"/>
    </source>
</evidence>
<feature type="transmembrane region" description="Helical" evidence="8">
    <location>
        <begin position="5"/>
        <end position="24"/>
    </location>
</feature>
<evidence type="ECO:0000256" key="1">
    <source>
        <dbReference type="ARBA" id="ARBA00004127"/>
    </source>
</evidence>
<dbReference type="AlphaFoldDB" id="A0AAV4I2H1"/>
<feature type="transmembrane region" description="Helical" evidence="8">
    <location>
        <begin position="294"/>
        <end position="312"/>
    </location>
</feature>
<feature type="transmembrane region" description="Helical" evidence="8">
    <location>
        <begin position="172"/>
        <end position="190"/>
    </location>
</feature>
<feature type="transmembrane region" description="Helical" evidence="8">
    <location>
        <begin position="64"/>
        <end position="84"/>
    </location>
</feature>
<evidence type="ECO:0000256" key="3">
    <source>
        <dbReference type="ARBA" id="ARBA00022737"/>
    </source>
</evidence>
<dbReference type="PANTHER" id="PTHR14568:SF8">
    <property type="entry name" value="EXPERA DOMAIN-CONTAINING PROTEIN"/>
    <property type="match status" value="1"/>
</dbReference>
<keyword evidence="11" id="KW-1185">Reference proteome</keyword>
<sequence>MSAKFVVLGVAFMALLSWPIMVVLDRLNVFKTERSAVLAGIILIATALLLTIFLFKRYFKRVDPFVYVFSLLCCDAVPGLIFVLELDGFIPKFNSTTMVTGIEPFMKTSYGVMSTYWNGIVHLALYLAAITLYVRRDSHREVTLFWAGSLLNMCVVLLPALVTQTPNDKSAIFINAPVILLPIVAMGYYMHRRPVQARSFLEAPKIWKRPVDLLFFVYFLLAACVVVFRGMTVVGGKASCMKDYLNDCEPYLKDTHNFPKFQAIAYLYFYLAYYLTAMYGLLYPGQHWMADWSLVHAGAAAQAQFTYITGALNRRTAANMRPPMAGTNGMMFWSINLLMLVIPQLFALWCLRDPDNHGRTYTVDLATPNYLVGDMIVKKPARIYNYRKETRRIEEKTD</sequence>
<comment type="caution">
    <text evidence="10">The sequence shown here is derived from an EMBL/GenBank/DDBJ whole genome shotgun (WGS) entry which is preliminary data.</text>
</comment>
<accession>A0AAV4I2H1</accession>
<evidence type="ECO:0000256" key="4">
    <source>
        <dbReference type="ARBA" id="ARBA00022989"/>
    </source>
</evidence>
<dbReference type="InterPro" id="IPR059044">
    <property type="entry name" value="TM_Tm6sf1/2"/>
</dbReference>
<dbReference type="EMBL" id="BMAT01005964">
    <property type="protein sequence ID" value="GFS03206.1"/>
    <property type="molecule type" value="Genomic_DNA"/>
</dbReference>
<proteinExistence type="inferred from homology"/>
<feature type="domain" description="EXPERA" evidence="9">
    <location>
        <begin position="62"/>
        <end position="186"/>
    </location>
</feature>
<evidence type="ECO:0000256" key="5">
    <source>
        <dbReference type="ARBA" id="ARBA00023136"/>
    </source>
</evidence>
<gene>
    <name evidence="10" type="ORF">ElyMa_002882300</name>
</gene>
<dbReference type="InterPro" id="IPR033118">
    <property type="entry name" value="EXPERA"/>
</dbReference>
<dbReference type="CDD" id="cd21106">
    <property type="entry name" value="TM6SF1-like"/>
    <property type="match status" value="1"/>
</dbReference>
<dbReference type="PROSITE" id="PS51751">
    <property type="entry name" value="EXPERA"/>
    <property type="match status" value="2"/>
</dbReference>
<name>A0AAV4I2H1_9GAST</name>
<evidence type="ECO:0000313" key="10">
    <source>
        <dbReference type="EMBL" id="GFS03206.1"/>
    </source>
</evidence>
<feature type="transmembrane region" description="Helical" evidence="8">
    <location>
        <begin position="142"/>
        <end position="160"/>
    </location>
</feature>
<keyword evidence="3" id="KW-0677">Repeat</keyword>
<keyword evidence="4 7" id="KW-1133">Transmembrane helix</keyword>
<dbReference type="GO" id="GO:0016020">
    <property type="term" value="C:membrane"/>
    <property type="evidence" value="ECO:0007669"/>
    <property type="project" value="UniProtKB-UniRule"/>
</dbReference>
<feature type="transmembrane region" description="Helical" evidence="8">
    <location>
        <begin position="211"/>
        <end position="231"/>
    </location>
</feature>
<evidence type="ECO:0000256" key="2">
    <source>
        <dbReference type="ARBA" id="ARBA00022692"/>
    </source>
</evidence>
<feature type="transmembrane region" description="Helical" evidence="8">
    <location>
        <begin position="116"/>
        <end position="135"/>
    </location>
</feature>
<organism evidence="10 11">
    <name type="scientific">Elysia marginata</name>
    <dbReference type="NCBI Taxonomy" id="1093978"/>
    <lineage>
        <taxon>Eukaryota</taxon>
        <taxon>Metazoa</taxon>
        <taxon>Spiralia</taxon>
        <taxon>Lophotrochozoa</taxon>
        <taxon>Mollusca</taxon>
        <taxon>Gastropoda</taxon>
        <taxon>Heterobranchia</taxon>
        <taxon>Euthyneura</taxon>
        <taxon>Panpulmonata</taxon>
        <taxon>Sacoglossa</taxon>
        <taxon>Placobranchoidea</taxon>
        <taxon>Plakobranchidae</taxon>
        <taxon>Elysia</taxon>
    </lineage>
</organism>
<dbReference type="InterPro" id="IPR047195">
    <property type="entry name" value="TM6SF1-like"/>
</dbReference>
<keyword evidence="5 7" id="KW-0472">Membrane</keyword>